<dbReference type="SUPFAM" id="SSF53098">
    <property type="entry name" value="Ribonuclease H-like"/>
    <property type="match status" value="1"/>
</dbReference>
<feature type="region of interest" description="Disordered" evidence="1">
    <location>
        <begin position="29"/>
        <end position="53"/>
    </location>
</feature>
<evidence type="ECO:0000256" key="1">
    <source>
        <dbReference type="SAM" id="MobiDB-lite"/>
    </source>
</evidence>
<proteinExistence type="predicted"/>
<dbReference type="Pfam" id="PF05699">
    <property type="entry name" value="Dimer_Tnp_hAT"/>
    <property type="match status" value="1"/>
</dbReference>
<gene>
    <name evidence="3" type="ORF">S40285_08897</name>
</gene>
<dbReference type="OMA" id="CHGHVIN"/>
<dbReference type="Proteomes" id="UP000028524">
    <property type="component" value="Unassembled WGS sequence"/>
</dbReference>
<accession>A0A084QZJ4</accession>
<feature type="domain" description="HAT C-terminal dimerisation" evidence="2">
    <location>
        <begin position="474"/>
        <end position="534"/>
    </location>
</feature>
<dbReference type="EMBL" id="KL659506">
    <property type="protein sequence ID" value="KFA69379.1"/>
    <property type="molecule type" value="Genomic_DNA"/>
</dbReference>
<dbReference type="OrthoDB" id="5147528at2759"/>
<evidence type="ECO:0000259" key="2">
    <source>
        <dbReference type="Pfam" id="PF05699"/>
    </source>
</evidence>
<name>A0A084QZJ4_STAC4</name>
<dbReference type="HOGENOM" id="CLU_009123_10_2_1"/>
<sequence>MDTFLIRTPSDREPSIAAIVGMASEVPDVQSLPSVESSTSTTPKRKRSEPERAGPKQDLVFYYKYCGNPPYSTYVSTTFRNHLLKIHSVEAAGSEPNSIKKARTSLIKEAFNKAGEIEVAKLQEREEQVLRNALNPRAAMEALVQLVTVRNLPYNCNTWPELHALLMAANYTAEELINTSHGHVQKLYSNSYAIHRDVLHGPGSHSGAEQWKLLQPVIEEYGILRQLGYITGDNHGSNDALCRLLSHFLEGRGIAWNAKHRWIRCHGHVINLCVQAFLFMNSKEAVLEACRQIEEMDQASFNIDMMQGWKKRKECRWSQLGPLGNLHNTAIHIRANDYRYNLFRRRAGKDLGLDNDTRWNSWFLLLDTALDNEEHIKWYQDKYYDALVDDYLAPQDWQNLRKTRNFIQPFWKITLLTEGYRSTLDRMRKLWEDEYKNLITIYTTPIVPILEMDEYDLLAQELDVIGTEPDVDEYEPYTSQSPLPIDCLPLAWWLRDEQKERFPRLSKMAIEILSIPAMSADPERTFSGARRTIS</sequence>
<protein>
    <recommendedName>
        <fullName evidence="2">HAT C-terminal dimerisation domain-containing protein</fullName>
    </recommendedName>
</protein>
<organism evidence="3 4">
    <name type="scientific">Stachybotrys chlorohalonatus (strain IBT 40285)</name>
    <dbReference type="NCBI Taxonomy" id="1283841"/>
    <lineage>
        <taxon>Eukaryota</taxon>
        <taxon>Fungi</taxon>
        <taxon>Dikarya</taxon>
        <taxon>Ascomycota</taxon>
        <taxon>Pezizomycotina</taxon>
        <taxon>Sordariomycetes</taxon>
        <taxon>Hypocreomycetidae</taxon>
        <taxon>Hypocreales</taxon>
        <taxon>Stachybotryaceae</taxon>
        <taxon>Stachybotrys</taxon>
    </lineage>
</organism>
<dbReference type="InterPro" id="IPR008906">
    <property type="entry name" value="HATC_C_dom"/>
</dbReference>
<evidence type="ECO:0000313" key="3">
    <source>
        <dbReference type="EMBL" id="KFA69379.1"/>
    </source>
</evidence>
<dbReference type="PANTHER" id="PTHR46481:SF7">
    <property type="entry name" value="ZINC FINGER BED DOMAIN-CONTAINING PROTEIN RICESLEEPER 2-LIKE"/>
    <property type="match status" value="1"/>
</dbReference>
<dbReference type="InterPro" id="IPR012337">
    <property type="entry name" value="RNaseH-like_sf"/>
</dbReference>
<keyword evidence="4" id="KW-1185">Reference proteome</keyword>
<reference evidence="3 4" key="1">
    <citation type="journal article" date="2014" name="BMC Genomics">
        <title>Comparative genome sequencing reveals chemotype-specific gene clusters in the toxigenic black mold Stachybotrys.</title>
        <authorList>
            <person name="Semeiks J."/>
            <person name="Borek D."/>
            <person name="Otwinowski Z."/>
            <person name="Grishin N.V."/>
        </authorList>
    </citation>
    <scope>NUCLEOTIDE SEQUENCE [LARGE SCALE GENOMIC DNA]</scope>
    <source>
        <strain evidence="3 4">IBT 40285</strain>
    </source>
</reference>
<dbReference type="AlphaFoldDB" id="A0A084QZJ4"/>
<dbReference type="InParanoid" id="A0A084QZJ4"/>
<dbReference type="PANTHER" id="PTHR46481">
    <property type="entry name" value="ZINC FINGER BED DOMAIN-CONTAINING PROTEIN 4"/>
    <property type="match status" value="1"/>
</dbReference>
<dbReference type="InterPro" id="IPR052035">
    <property type="entry name" value="ZnF_BED_domain_contain"/>
</dbReference>
<evidence type="ECO:0000313" key="4">
    <source>
        <dbReference type="Proteomes" id="UP000028524"/>
    </source>
</evidence>
<dbReference type="GO" id="GO:0046983">
    <property type="term" value="F:protein dimerization activity"/>
    <property type="evidence" value="ECO:0007669"/>
    <property type="project" value="InterPro"/>
</dbReference>